<keyword evidence="2" id="KW-1185">Reference proteome</keyword>
<evidence type="ECO:0000313" key="1">
    <source>
        <dbReference type="EMBL" id="MFM0102831.1"/>
    </source>
</evidence>
<name>A0ACC7N6F6_9BURK</name>
<dbReference type="EMBL" id="JAQQDW010000006">
    <property type="protein sequence ID" value="MFM0102831.1"/>
    <property type="molecule type" value="Genomic_DNA"/>
</dbReference>
<accession>A0ACC7N6F6</accession>
<evidence type="ECO:0000313" key="2">
    <source>
        <dbReference type="Proteomes" id="UP001629235"/>
    </source>
</evidence>
<protein>
    <submittedName>
        <fullName evidence="1">Uncharacterized protein</fullName>
    </submittedName>
</protein>
<reference evidence="1 2" key="1">
    <citation type="journal article" date="2024" name="Chem. Sci.">
        <title>Discovery of megapolipeptins by genome mining of a Burkholderiales bacteria collection.</title>
        <authorList>
            <person name="Paulo B.S."/>
            <person name="Recchia M.J.J."/>
            <person name="Lee S."/>
            <person name="Fergusson C.H."/>
            <person name="Romanowski S.B."/>
            <person name="Hernandez A."/>
            <person name="Krull N."/>
            <person name="Liu D.Y."/>
            <person name="Cavanagh H."/>
            <person name="Bos A."/>
            <person name="Gray C.A."/>
            <person name="Murphy B.T."/>
            <person name="Linington R.G."/>
            <person name="Eustaquio A.S."/>
        </authorList>
    </citation>
    <scope>NUCLEOTIDE SEQUENCE [LARGE SCALE GENOMIC DNA]</scope>
    <source>
        <strain evidence="1 2">RL18-126-BIB-B</strain>
    </source>
</reference>
<sequence>MTLNRQVQSFLAISEAFLRHTGDSSSNEDSREADEISVTADAHGEAVRECRDSLQ</sequence>
<organism evidence="1 2">
    <name type="scientific">Paraburkholderia rhynchosiae</name>
    <dbReference type="NCBI Taxonomy" id="487049"/>
    <lineage>
        <taxon>Bacteria</taxon>
        <taxon>Pseudomonadati</taxon>
        <taxon>Pseudomonadota</taxon>
        <taxon>Betaproteobacteria</taxon>
        <taxon>Burkholderiales</taxon>
        <taxon>Burkholderiaceae</taxon>
        <taxon>Paraburkholderia</taxon>
    </lineage>
</organism>
<dbReference type="Proteomes" id="UP001629235">
    <property type="component" value="Unassembled WGS sequence"/>
</dbReference>
<gene>
    <name evidence="1" type="ORF">PQR01_04880</name>
</gene>
<proteinExistence type="predicted"/>
<comment type="caution">
    <text evidence="1">The sequence shown here is derived from an EMBL/GenBank/DDBJ whole genome shotgun (WGS) entry which is preliminary data.</text>
</comment>